<dbReference type="EMBL" id="FNAG01000001">
    <property type="protein sequence ID" value="SDD13062.1"/>
    <property type="molecule type" value="Genomic_DNA"/>
</dbReference>
<sequence length="855" mass="92778">MHDGLEGLLADLADRIAAGDSVDLDALPAELREHPEVRGLLRFARVARALDRHQSGPALAMGTDEEATPMPAQIGPWRVLRLLGRGGMGEVWLGERVDGAVEQRVAIKRVRGASPAFVRRLLAERRILARLSHPNIARFIDAGVDAEGQPWLALDYVEGVELVDWCEGQGPDLEARLRLFLQICAAVEHAHRLLVVHRDLKPGNVIVDREGRPHLLDFGVAKLLDEEAGDTTLAALTPAWAAPEQLRGEPISTATDVYALGLVLCRLLSGALPASRAGGNLASLVAELGEEDTQRPSRLARAATGLPYSPERLAGDLDAIVAKALRPEPESRYGSVAALAEDIERHLASRPLRARVPTRWYRFSRFAKRHRGMLSVATAASLAVVLSLGMALWQANRARIEAQHAQAQTVQAEAQAERARSAVQFLLGVFAPVDPFARDAASAVDLDEAFRQALTRLDTDFAPESLIALDLTREFGNILGKRGEVEEAAKRLDAGIAIARQRYPESPELALLLLTRGALHSQQGEYAPARAVVEDGVRLLRPLAARYPIELGEGLFLLANLDLVDERMDDAERHAREADALHARALPAGDFRHAVARFNLGMLLRHQRRTAEARPVLEDAVRLAEAARGPDAAGLVYMLDGLRGAAQALGDREAERAAAERMLAVAELHFEGDHPLRADALTEAGNIRLRSAGDPEGERMLREAARIFAVHSHPYEARAWRLLGMSLNMHGEWARALSALDEGARACERIGAGYAECLSAAAERVTSLARLGRGDDALAASVALDALIAAEGTHGPDTGLMADEARAEAFAANGRRDEALALFDALIAAYSERYGAEHRIVLTLRERRDEVVDVD</sequence>
<evidence type="ECO:0000256" key="4">
    <source>
        <dbReference type="ARBA" id="ARBA00022840"/>
    </source>
</evidence>
<dbReference type="Gene3D" id="3.30.200.20">
    <property type="entry name" value="Phosphorylase Kinase, domain 1"/>
    <property type="match status" value="1"/>
</dbReference>
<dbReference type="Proteomes" id="UP000199603">
    <property type="component" value="Unassembled WGS sequence"/>
</dbReference>
<dbReference type="InterPro" id="IPR008271">
    <property type="entry name" value="Ser/Thr_kinase_AS"/>
</dbReference>
<evidence type="ECO:0000256" key="1">
    <source>
        <dbReference type="ARBA" id="ARBA00022679"/>
    </source>
</evidence>
<proteinExistence type="predicted"/>
<evidence type="ECO:0000259" key="7">
    <source>
        <dbReference type="PROSITE" id="PS50011"/>
    </source>
</evidence>
<feature type="binding site" evidence="5">
    <location>
        <position position="108"/>
    </location>
    <ligand>
        <name>ATP</name>
        <dbReference type="ChEBI" id="CHEBI:30616"/>
    </ligand>
</feature>
<dbReference type="PANTHER" id="PTHR43289:SF34">
    <property type="entry name" value="SERINE_THREONINE-PROTEIN KINASE YBDM-RELATED"/>
    <property type="match status" value="1"/>
</dbReference>
<dbReference type="InterPro" id="IPR011009">
    <property type="entry name" value="Kinase-like_dom_sf"/>
</dbReference>
<evidence type="ECO:0000256" key="6">
    <source>
        <dbReference type="SAM" id="Coils"/>
    </source>
</evidence>
<evidence type="ECO:0000256" key="2">
    <source>
        <dbReference type="ARBA" id="ARBA00022741"/>
    </source>
</evidence>
<dbReference type="GO" id="GO:0004674">
    <property type="term" value="F:protein serine/threonine kinase activity"/>
    <property type="evidence" value="ECO:0007669"/>
    <property type="project" value="UniProtKB-KW"/>
</dbReference>
<dbReference type="InterPro" id="IPR017441">
    <property type="entry name" value="Protein_kinase_ATP_BS"/>
</dbReference>
<keyword evidence="3 8" id="KW-0418">Kinase</keyword>
<keyword evidence="4 5" id="KW-0067">ATP-binding</keyword>
<dbReference type="RefSeq" id="WP_091238082.1">
    <property type="nucleotide sequence ID" value="NZ_FNAG01000001.1"/>
</dbReference>
<evidence type="ECO:0000256" key="5">
    <source>
        <dbReference type="PROSITE-ProRule" id="PRU10141"/>
    </source>
</evidence>
<dbReference type="PROSITE" id="PS00108">
    <property type="entry name" value="PROTEIN_KINASE_ST"/>
    <property type="match status" value="1"/>
</dbReference>
<feature type="domain" description="Protein kinase" evidence="7">
    <location>
        <begin position="77"/>
        <end position="347"/>
    </location>
</feature>
<dbReference type="Pfam" id="PF00069">
    <property type="entry name" value="Pkinase"/>
    <property type="match status" value="1"/>
</dbReference>
<dbReference type="PANTHER" id="PTHR43289">
    <property type="entry name" value="MITOGEN-ACTIVATED PROTEIN KINASE KINASE KINASE 20-RELATED"/>
    <property type="match status" value="1"/>
</dbReference>
<gene>
    <name evidence="8" type="ORF">SAMN04488509_101365</name>
</gene>
<organism evidence="8 9">
    <name type="scientific">Aquimonas voraii</name>
    <dbReference type="NCBI Taxonomy" id="265719"/>
    <lineage>
        <taxon>Bacteria</taxon>
        <taxon>Pseudomonadati</taxon>
        <taxon>Pseudomonadota</taxon>
        <taxon>Gammaproteobacteria</taxon>
        <taxon>Lysobacterales</taxon>
        <taxon>Lysobacteraceae</taxon>
        <taxon>Aquimonas</taxon>
    </lineage>
</organism>
<dbReference type="CDD" id="cd14014">
    <property type="entry name" value="STKc_PknB_like"/>
    <property type="match status" value="1"/>
</dbReference>
<dbReference type="SUPFAM" id="SSF48452">
    <property type="entry name" value="TPR-like"/>
    <property type="match status" value="2"/>
</dbReference>
<keyword evidence="8" id="KW-0723">Serine/threonine-protein kinase</keyword>
<accession>A0A1G6S820</accession>
<keyword evidence="2 5" id="KW-0547">Nucleotide-binding</keyword>
<evidence type="ECO:0000313" key="8">
    <source>
        <dbReference type="EMBL" id="SDD13062.1"/>
    </source>
</evidence>
<dbReference type="GO" id="GO:0005524">
    <property type="term" value="F:ATP binding"/>
    <property type="evidence" value="ECO:0007669"/>
    <property type="project" value="UniProtKB-UniRule"/>
</dbReference>
<dbReference type="PROSITE" id="PS50011">
    <property type="entry name" value="PROTEIN_KINASE_DOM"/>
    <property type="match status" value="1"/>
</dbReference>
<dbReference type="AlphaFoldDB" id="A0A1G6S820"/>
<evidence type="ECO:0000256" key="3">
    <source>
        <dbReference type="ARBA" id="ARBA00022777"/>
    </source>
</evidence>
<dbReference type="InterPro" id="IPR011990">
    <property type="entry name" value="TPR-like_helical_dom_sf"/>
</dbReference>
<dbReference type="InterPro" id="IPR019734">
    <property type="entry name" value="TPR_rpt"/>
</dbReference>
<keyword evidence="6" id="KW-0175">Coiled coil</keyword>
<dbReference type="STRING" id="265719.SAMN04488509_101365"/>
<keyword evidence="1" id="KW-0808">Transferase</keyword>
<feature type="coiled-coil region" evidence="6">
    <location>
        <begin position="395"/>
        <end position="422"/>
    </location>
</feature>
<keyword evidence="9" id="KW-1185">Reference proteome</keyword>
<protein>
    <submittedName>
        <fullName evidence="8">Serine/threonine protein kinase</fullName>
    </submittedName>
</protein>
<dbReference type="InterPro" id="IPR000719">
    <property type="entry name" value="Prot_kinase_dom"/>
</dbReference>
<dbReference type="OrthoDB" id="9783151at2"/>
<name>A0A1G6S820_9GAMM</name>
<dbReference type="PROSITE" id="PS00107">
    <property type="entry name" value="PROTEIN_KINASE_ATP"/>
    <property type="match status" value="1"/>
</dbReference>
<evidence type="ECO:0000313" key="9">
    <source>
        <dbReference type="Proteomes" id="UP000199603"/>
    </source>
</evidence>
<reference evidence="8 9" key="1">
    <citation type="submission" date="2016-10" db="EMBL/GenBank/DDBJ databases">
        <authorList>
            <person name="de Groot N.N."/>
        </authorList>
    </citation>
    <scope>NUCLEOTIDE SEQUENCE [LARGE SCALE GENOMIC DNA]</scope>
    <source>
        <strain evidence="8 9">DSM 16957</strain>
    </source>
</reference>
<dbReference type="SMART" id="SM00220">
    <property type="entry name" value="S_TKc"/>
    <property type="match status" value="1"/>
</dbReference>
<dbReference type="Gene3D" id="1.25.40.10">
    <property type="entry name" value="Tetratricopeptide repeat domain"/>
    <property type="match status" value="2"/>
</dbReference>
<dbReference type="SUPFAM" id="SSF56112">
    <property type="entry name" value="Protein kinase-like (PK-like)"/>
    <property type="match status" value="1"/>
</dbReference>
<dbReference type="Gene3D" id="1.10.510.10">
    <property type="entry name" value="Transferase(Phosphotransferase) domain 1"/>
    <property type="match status" value="1"/>
</dbReference>
<dbReference type="SMART" id="SM00028">
    <property type="entry name" value="TPR"/>
    <property type="match status" value="4"/>
</dbReference>